<evidence type="ECO:0000313" key="1">
    <source>
        <dbReference type="EMBL" id="JAH91992.1"/>
    </source>
</evidence>
<name>A0A0E9WNR0_ANGAN</name>
<dbReference type="EMBL" id="GBXM01016585">
    <property type="protein sequence ID" value="JAH91992.1"/>
    <property type="molecule type" value="Transcribed_RNA"/>
</dbReference>
<accession>A0A0E9WNR0</accession>
<proteinExistence type="predicted"/>
<organism evidence="1">
    <name type="scientific">Anguilla anguilla</name>
    <name type="common">European freshwater eel</name>
    <name type="synonym">Muraena anguilla</name>
    <dbReference type="NCBI Taxonomy" id="7936"/>
    <lineage>
        <taxon>Eukaryota</taxon>
        <taxon>Metazoa</taxon>
        <taxon>Chordata</taxon>
        <taxon>Craniata</taxon>
        <taxon>Vertebrata</taxon>
        <taxon>Euteleostomi</taxon>
        <taxon>Actinopterygii</taxon>
        <taxon>Neopterygii</taxon>
        <taxon>Teleostei</taxon>
        <taxon>Anguilliformes</taxon>
        <taxon>Anguillidae</taxon>
        <taxon>Anguilla</taxon>
    </lineage>
</organism>
<sequence>MNAKLHNAEDMAISKHMNDYCHVSLLLHQANKQVKYCPIQLLHIYSEGYNKLLKKEKLLSFSFQMFRQY</sequence>
<dbReference type="AlphaFoldDB" id="A0A0E9WNR0"/>
<reference evidence="1" key="1">
    <citation type="submission" date="2014-11" db="EMBL/GenBank/DDBJ databases">
        <authorList>
            <person name="Amaro Gonzalez C."/>
        </authorList>
    </citation>
    <scope>NUCLEOTIDE SEQUENCE</scope>
</reference>
<reference evidence="1" key="2">
    <citation type="journal article" date="2015" name="Fish Shellfish Immunol.">
        <title>Early steps in the European eel (Anguilla anguilla)-Vibrio vulnificus interaction in the gills: Role of the RtxA13 toxin.</title>
        <authorList>
            <person name="Callol A."/>
            <person name="Pajuelo D."/>
            <person name="Ebbesson L."/>
            <person name="Teles M."/>
            <person name="MacKenzie S."/>
            <person name="Amaro C."/>
        </authorList>
    </citation>
    <scope>NUCLEOTIDE SEQUENCE</scope>
</reference>
<protein>
    <submittedName>
        <fullName evidence="1">Uncharacterized protein</fullName>
    </submittedName>
</protein>